<dbReference type="PIRSF" id="PIRSF021497">
    <property type="entry name" value="Sulphotransferase_Stf0"/>
    <property type="match status" value="1"/>
</dbReference>
<dbReference type="Pfam" id="PF09037">
    <property type="entry name" value="Sulphotransf"/>
    <property type="match status" value="1"/>
</dbReference>
<dbReference type="InterPro" id="IPR024628">
    <property type="entry name" value="Sulfotransferase_Stf0_dom"/>
</dbReference>
<dbReference type="RefSeq" id="WP_238272136.1">
    <property type="nucleotide sequence ID" value="NZ_BPQG01000030.1"/>
</dbReference>
<proteinExistence type="predicted"/>
<feature type="domain" description="Sulphotransferase Stf0" evidence="1">
    <location>
        <begin position="28"/>
        <end position="241"/>
    </location>
</feature>
<accession>A0ABQ4QHI3</accession>
<evidence type="ECO:0000259" key="1">
    <source>
        <dbReference type="Pfam" id="PF09037"/>
    </source>
</evidence>
<dbReference type="EMBL" id="BPQG01000030">
    <property type="protein sequence ID" value="GJD44211.1"/>
    <property type="molecule type" value="Genomic_DNA"/>
</dbReference>
<dbReference type="InterPro" id="IPR015124">
    <property type="entry name" value="Stf0"/>
</dbReference>
<evidence type="ECO:0000313" key="2">
    <source>
        <dbReference type="EMBL" id="GJD44211.1"/>
    </source>
</evidence>
<organism evidence="2 3">
    <name type="scientific">Methylobacterium cerastii</name>
    <dbReference type="NCBI Taxonomy" id="932741"/>
    <lineage>
        <taxon>Bacteria</taxon>
        <taxon>Pseudomonadati</taxon>
        <taxon>Pseudomonadota</taxon>
        <taxon>Alphaproteobacteria</taxon>
        <taxon>Hyphomicrobiales</taxon>
        <taxon>Methylobacteriaceae</taxon>
        <taxon>Methylobacterium</taxon>
    </lineage>
</organism>
<keyword evidence="3" id="KW-1185">Reference proteome</keyword>
<dbReference type="SUPFAM" id="SSF52540">
    <property type="entry name" value="P-loop containing nucleoside triphosphate hydrolases"/>
    <property type="match status" value="1"/>
</dbReference>
<evidence type="ECO:0000313" key="3">
    <source>
        <dbReference type="Proteomes" id="UP001055117"/>
    </source>
</evidence>
<name>A0ABQ4QHI3_9HYPH</name>
<dbReference type="InterPro" id="IPR027417">
    <property type="entry name" value="P-loop_NTPase"/>
</dbReference>
<dbReference type="Gene3D" id="3.40.50.300">
    <property type="entry name" value="P-loop containing nucleotide triphosphate hydrolases"/>
    <property type="match status" value="1"/>
</dbReference>
<comment type="caution">
    <text evidence="2">The sequence shown here is derived from an EMBL/GenBank/DDBJ whole genome shotgun (WGS) entry which is preliminary data.</text>
</comment>
<protein>
    <submittedName>
        <fullName evidence="2">Trehalose 2-sulfotransferase</fullName>
    </submittedName>
</protein>
<sequence length="259" mass="28678">MSRLFDRFRSSAAPRPADDPAPGPLRGYALCGAPRSGSNYICEILSSTGALGRPREYFNGAARRIHDDPAYPDDPHAQIERILTMGATGNGIYGLKLFPGLFDTVAPHLKLTEGLPNLHFVRLRRLDVLGQAMSWVRSIQTRQFRSTETAASAPHYDGAAIQHYVGQVCQRNARWDMFFARTGIRPIELVYESVAGDPQSAADAIAAVLGLADRPRIEAGVVRLAVQRDAITDAWRERFHSEYGDRNYIDPATLLVEMK</sequence>
<gene>
    <name evidence="2" type="primary">stf0_2</name>
    <name evidence="2" type="ORF">AFCDBAGC_2077</name>
</gene>
<reference evidence="2 3" key="1">
    <citation type="journal article" date="2021" name="Front. Microbiol.">
        <title>Comprehensive Comparative Genomics and Phenotyping of Methylobacterium Species.</title>
        <authorList>
            <person name="Alessa O."/>
            <person name="Ogura Y."/>
            <person name="Fujitani Y."/>
            <person name="Takami H."/>
            <person name="Hayashi T."/>
            <person name="Sahin N."/>
            <person name="Tani A."/>
        </authorList>
    </citation>
    <scope>NUCLEOTIDE SEQUENCE [LARGE SCALE GENOMIC DNA]</scope>
    <source>
        <strain evidence="2 3">DSM 23679</strain>
    </source>
</reference>
<dbReference type="Proteomes" id="UP001055117">
    <property type="component" value="Unassembled WGS sequence"/>
</dbReference>